<name>A0A4Y8AU83_9FLAO</name>
<dbReference type="OrthoDB" id="9779263at2"/>
<comment type="caution">
    <text evidence="2">The sequence shown here is derived from an EMBL/GenBank/DDBJ whole genome shotgun (WGS) entry which is preliminary data.</text>
</comment>
<dbReference type="PANTHER" id="PTHR43777">
    <property type="entry name" value="MOLYBDENUM COFACTOR CYTIDYLYLTRANSFERASE"/>
    <property type="match status" value="1"/>
</dbReference>
<dbReference type="GO" id="GO:0016779">
    <property type="term" value="F:nucleotidyltransferase activity"/>
    <property type="evidence" value="ECO:0007669"/>
    <property type="project" value="UniProtKB-ARBA"/>
</dbReference>
<dbReference type="InterPro" id="IPR025877">
    <property type="entry name" value="MobA-like_NTP_Trfase"/>
</dbReference>
<evidence type="ECO:0000259" key="1">
    <source>
        <dbReference type="Pfam" id="PF12804"/>
    </source>
</evidence>
<reference evidence="2 3" key="1">
    <citation type="journal article" date="2011" name="J. Microbiol.">
        <title>Gramella jeungdoensis sp. nov., isolated from a solar saltern in Korea.</title>
        <authorList>
            <person name="Joung Y."/>
            <person name="Kim H."/>
            <person name="Jang T."/>
            <person name="Ahn T.S."/>
            <person name="Joh K."/>
        </authorList>
    </citation>
    <scope>NUCLEOTIDE SEQUENCE [LARGE SCALE GENOMIC DNA]</scope>
    <source>
        <strain evidence="2 3">KCTC 23123</strain>
    </source>
</reference>
<evidence type="ECO:0000313" key="3">
    <source>
        <dbReference type="Proteomes" id="UP000298517"/>
    </source>
</evidence>
<accession>A0A4Y8AU83</accession>
<organism evidence="2 3">
    <name type="scientific">Gramella jeungdoensis</name>
    <dbReference type="NCBI Taxonomy" id="708091"/>
    <lineage>
        <taxon>Bacteria</taxon>
        <taxon>Pseudomonadati</taxon>
        <taxon>Bacteroidota</taxon>
        <taxon>Flavobacteriia</taxon>
        <taxon>Flavobacteriales</taxon>
        <taxon>Flavobacteriaceae</taxon>
        <taxon>Christiangramia</taxon>
    </lineage>
</organism>
<keyword evidence="3" id="KW-1185">Reference proteome</keyword>
<feature type="domain" description="MobA-like NTP transferase" evidence="1">
    <location>
        <begin position="8"/>
        <end position="166"/>
    </location>
</feature>
<protein>
    <recommendedName>
        <fullName evidence="1">MobA-like NTP transferase domain-containing protein</fullName>
    </recommendedName>
</protein>
<proteinExistence type="predicted"/>
<dbReference type="PANTHER" id="PTHR43777:SF1">
    <property type="entry name" value="MOLYBDENUM COFACTOR CYTIDYLYLTRANSFERASE"/>
    <property type="match status" value="1"/>
</dbReference>
<dbReference type="Pfam" id="PF12804">
    <property type="entry name" value="NTP_transf_3"/>
    <property type="match status" value="1"/>
</dbReference>
<evidence type="ECO:0000313" key="2">
    <source>
        <dbReference type="EMBL" id="TEW75388.1"/>
    </source>
</evidence>
<dbReference type="InterPro" id="IPR029044">
    <property type="entry name" value="Nucleotide-diphossugar_trans"/>
</dbReference>
<dbReference type="SUPFAM" id="SSF53448">
    <property type="entry name" value="Nucleotide-diphospho-sugar transferases"/>
    <property type="match status" value="1"/>
</dbReference>
<sequence length="210" mass="24293">MENKPVFVLLAGGKSERMGIAKGLLKYQQTYWILEQLHRISKANIKEIYIGLGFNFEQYFNAIPWLENAQRNFIEYEGLKVKVIINKNPEYGPFSTLQTILKVVPKTSEILVNNIDIPILNSEELSEIISLKNEIVFPKYQGKNGHPIKMKNCFWKSLLNLDISDDNARLDFQLKKVNPAKISTIEVFDRAIIMNLNTKKEWATFLQESI</sequence>
<dbReference type="Proteomes" id="UP000298517">
    <property type="component" value="Unassembled WGS sequence"/>
</dbReference>
<dbReference type="Gene3D" id="3.90.550.10">
    <property type="entry name" value="Spore Coat Polysaccharide Biosynthesis Protein SpsA, Chain A"/>
    <property type="match status" value="1"/>
</dbReference>
<dbReference type="AlphaFoldDB" id="A0A4Y8AU83"/>
<dbReference type="EMBL" id="SNQI01000002">
    <property type="protein sequence ID" value="TEW75388.1"/>
    <property type="molecule type" value="Genomic_DNA"/>
</dbReference>
<dbReference type="RefSeq" id="WP_134247758.1">
    <property type="nucleotide sequence ID" value="NZ_SNQI01000002.1"/>
</dbReference>
<gene>
    <name evidence="2" type="ORF">E2488_07705</name>
</gene>